<dbReference type="PANTHER" id="PTHR33744">
    <property type="entry name" value="CARBOHYDRATE DIACID REGULATOR"/>
    <property type="match status" value="1"/>
</dbReference>
<feature type="compositionally biased region" description="Low complexity" evidence="2">
    <location>
        <begin position="537"/>
        <end position="579"/>
    </location>
</feature>
<protein>
    <submittedName>
        <fullName evidence="6">Transcriptional regulator, PucR family</fullName>
    </submittedName>
</protein>
<dbReference type="PANTHER" id="PTHR33744:SF1">
    <property type="entry name" value="DNA-BINDING TRANSCRIPTIONAL ACTIVATOR ADER"/>
    <property type="match status" value="1"/>
</dbReference>
<dbReference type="Pfam" id="PF13556">
    <property type="entry name" value="HTH_30"/>
    <property type="match status" value="1"/>
</dbReference>
<dbReference type="Proteomes" id="UP000008915">
    <property type="component" value="Chromosome"/>
</dbReference>
<evidence type="ECO:0000259" key="4">
    <source>
        <dbReference type="Pfam" id="PF13556"/>
    </source>
</evidence>
<reference evidence="6 7" key="1">
    <citation type="journal article" date="2010" name="Stand. Genomic Sci.">
        <title>Complete genome sequence of Thermaerobacter marianensis type strain (7p75a).</title>
        <authorList>
            <person name="Han C."/>
            <person name="Gu W."/>
            <person name="Zhang X."/>
            <person name="Lapidus A."/>
            <person name="Nolan M."/>
            <person name="Copeland A."/>
            <person name="Lucas S."/>
            <person name="Del Rio T.G."/>
            <person name="Tice H."/>
            <person name="Cheng J.F."/>
            <person name="Tapia R."/>
            <person name="Goodwin L."/>
            <person name="Pitluck S."/>
            <person name="Pagani I."/>
            <person name="Ivanova N."/>
            <person name="Mavromatis K."/>
            <person name="Mikhailova N."/>
            <person name="Pati A."/>
            <person name="Chen A."/>
            <person name="Palaniappan K."/>
            <person name="Land M."/>
            <person name="Hauser L."/>
            <person name="Chang Y.J."/>
            <person name="Jeffries C.D."/>
            <person name="Schneider S."/>
            <person name="Rohde M."/>
            <person name="Goker M."/>
            <person name="Pukall R."/>
            <person name="Woyke T."/>
            <person name="Bristow J."/>
            <person name="Eisen J.A."/>
            <person name="Markowitz V."/>
            <person name="Hugenholtz P."/>
            <person name="Kyrpides N.C."/>
            <person name="Klenk H.P."/>
            <person name="Detter J.C."/>
        </authorList>
    </citation>
    <scope>NUCLEOTIDE SEQUENCE [LARGE SCALE GENOMIC DNA]</scope>
    <source>
        <strain evidence="7">ATCC 700841 / DSM 12885 / JCM 10246 / 7p75a</strain>
    </source>
</reference>
<dbReference type="EMBL" id="CP002344">
    <property type="protein sequence ID" value="ADU51594.1"/>
    <property type="molecule type" value="Genomic_DNA"/>
</dbReference>
<dbReference type="InterPro" id="IPR042070">
    <property type="entry name" value="PucR_C-HTH_sf"/>
</dbReference>
<feature type="region of interest" description="Disordered" evidence="2">
    <location>
        <begin position="421"/>
        <end position="479"/>
    </location>
</feature>
<feature type="domain" description="Purine catabolism PurC-like" evidence="3">
    <location>
        <begin position="38"/>
        <end position="157"/>
    </location>
</feature>
<dbReference type="HOGENOM" id="CLU_017436_3_0_9"/>
<evidence type="ECO:0000259" key="3">
    <source>
        <dbReference type="Pfam" id="PF07905"/>
    </source>
</evidence>
<sequence length="733" mass="75378">MERHEETWTGAGFGGDGRARPEGAPTGGGDADAVTLADVLGLEPLRDVKVLAGHRSLHRPVRLVNVIEVPDIVDWVLEGELLLTTGFTFRDDPAHLAALIPGLAAKGAAGLGIKPKRYMAEIPPEAVAAADRCGLPLLEIPFHLSFSEVIGPVMQAIAHRQAAATLAADRLQRDLLDQVLRGAGLDELCATIARHLGRAVWIEDAAGAVVAQSIPTADATGPAEPAGPAWRVPIASGTRFFGSLCARSPGRAPLPVEAGLLERGAAILALEWGKQEAVIEVQRRYRKEFLDRLLAGELPHPDEVRERARALGWNLDRPQTVVAFAPVTPGVRPAPGASAARAGPAGAAAAGFGAGPASEPRALQALLRAVEMVLSMEGGEPVVGIREGVVVALVPGDPADPAGRHRILTVAKAVLRSFASSAGVPRGPHPGVGTKPAARGGVAPQPGPAGSRRTTPVRAPADGPRGPGGSSGREGPPATAAVAGVGRVARHPGELARSFREARTALHAARAVVAPAAGGGMTGRAGFAVTVAGETGAPAVASPPSQAASAGRPQPGTPASAAGPGPAPGRSRPAAGGPLPRREPVQFFADLGVLRLLHHQPPEELAGFVADYLGPLLEYDRRHDGKLVETLAAFFRYGGNMKRMARALYTHYNTVAYRLQRIRQITGLDLKNPDHLLSLQVALEALPLLDMIRPWAASPAGPGLPPAAPAASGPAGSPGDAPPCGPAVPSSSR</sequence>
<dbReference type="KEGG" id="tmr:Tmar_1481"/>
<organism evidence="6 7">
    <name type="scientific">Thermaerobacter marianensis (strain ATCC 700841 / DSM 12885 / JCM 10246 / 7p75a)</name>
    <dbReference type="NCBI Taxonomy" id="644966"/>
    <lineage>
        <taxon>Bacteria</taxon>
        <taxon>Bacillati</taxon>
        <taxon>Bacillota</taxon>
        <taxon>Clostridia</taxon>
        <taxon>Eubacteriales</taxon>
        <taxon>Clostridiales Family XVII. Incertae Sedis</taxon>
        <taxon>Thermaerobacter</taxon>
    </lineage>
</organism>
<name>E6SGE2_THEM7</name>
<dbReference type="RefSeq" id="WP_013495898.1">
    <property type="nucleotide sequence ID" value="NC_014831.1"/>
</dbReference>
<evidence type="ECO:0000256" key="1">
    <source>
        <dbReference type="ARBA" id="ARBA00006754"/>
    </source>
</evidence>
<evidence type="ECO:0000259" key="5">
    <source>
        <dbReference type="Pfam" id="PF17853"/>
    </source>
</evidence>
<feature type="domain" description="CdaR GGDEF-like" evidence="5">
    <location>
        <begin position="296"/>
        <end position="423"/>
    </location>
</feature>
<feature type="region of interest" description="Disordered" evidence="2">
    <location>
        <begin position="334"/>
        <end position="354"/>
    </location>
</feature>
<comment type="similarity">
    <text evidence="1">Belongs to the CdaR family.</text>
</comment>
<feature type="compositionally biased region" description="Low complexity" evidence="2">
    <location>
        <begin position="709"/>
        <end position="719"/>
    </location>
</feature>
<evidence type="ECO:0000313" key="7">
    <source>
        <dbReference type="Proteomes" id="UP000008915"/>
    </source>
</evidence>
<dbReference type="InterPro" id="IPR012914">
    <property type="entry name" value="PucR_dom"/>
</dbReference>
<dbReference type="Pfam" id="PF07905">
    <property type="entry name" value="PucR"/>
    <property type="match status" value="1"/>
</dbReference>
<gene>
    <name evidence="6" type="ordered locus">Tmar_1481</name>
</gene>
<dbReference type="Pfam" id="PF17853">
    <property type="entry name" value="GGDEF_2"/>
    <property type="match status" value="1"/>
</dbReference>
<feature type="region of interest" description="Disordered" evidence="2">
    <location>
        <begin position="703"/>
        <end position="733"/>
    </location>
</feature>
<reference evidence="7" key="2">
    <citation type="journal article" date="2010" name="Stand. Genomic Sci.">
        <title>Complete genome sequence of Thermaerobacter marianensis type strain (7p75aT).</title>
        <authorList>
            <person name="Han C."/>
            <person name="Gu W."/>
            <person name="Zhang X."/>
            <person name="Lapidus A."/>
            <person name="Nolan M."/>
            <person name="Copeland A."/>
            <person name="Lucas S."/>
            <person name="Glavina Del Rio T."/>
            <person name="Tice H."/>
            <person name="Cheng J."/>
            <person name="Tapia R."/>
            <person name="Goodwin L."/>
            <person name="Pitluck S."/>
            <person name="Pagani I."/>
            <person name="Ivanova N."/>
            <person name="Mavromatis K."/>
            <person name="Mikhailova N."/>
            <person name="Pati A."/>
            <person name="Chen A."/>
            <person name="Palaniappan K."/>
            <person name="Land M."/>
            <person name="Hauser L."/>
            <person name="Chang Y."/>
            <person name="Jeffries C."/>
            <person name="Schneider S."/>
            <person name="Rohde M."/>
            <person name="Goker M."/>
            <person name="Pukall R."/>
            <person name="Woyke T."/>
            <person name="Bristow J."/>
            <person name="Eisen J."/>
            <person name="Markowitz V."/>
            <person name="Hugenholtz P."/>
            <person name="Kyrpides N."/>
            <person name="Klenk H."/>
            <person name="Detter J."/>
        </authorList>
    </citation>
    <scope>NUCLEOTIDE SEQUENCE [LARGE SCALE GENOMIC DNA]</scope>
    <source>
        <strain evidence="7">ATCC 700841 / DSM 12885 / JCM 10246 / 7p75a</strain>
    </source>
</reference>
<dbReference type="InterPro" id="IPR051448">
    <property type="entry name" value="CdaR-like_regulators"/>
</dbReference>
<keyword evidence="7" id="KW-1185">Reference proteome</keyword>
<evidence type="ECO:0000256" key="2">
    <source>
        <dbReference type="SAM" id="MobiDB-lite"/>
    </source>
</evidence>
<feature type="domain" description="PucR C-terminal helix-turn-helix" evidence="4">
    <location>
        <begin position="627"/>
        <end position="685"/>
    </location>
</feature>
<dbReference type="Gene3D" id="1.10.10.2840">
    <property type="entry name" value="PucR C-terminal helix-turn-helix domain"/>
    <property type="match status" value="1"/>
</dbReference>
<feature type="region of interest" description="Disordered" evidence="2">
    <location>
        <begin position="537"/>
        <end position="581"/>
    </location>
</feature>
<feature type="region of interest" description="Disordered" evidence="2">
    <location>
        <begin position="1"/>
        <end position="30"/>
    </location>
</feature>
<evidence type="ECO:0000313" key="6">
    <source>
        <dbReference type="EMBL" id="ADU51594.1"/>
    </source>
</evidence>
<proteinExistence type="inferred from homology"/>
<dbReference type="InterPro" id="IPR041522">
    <property type="entry name" value="CdaR_GGDEF"/>
</dbReference>
<accession>E6SGE2</accession>
<dbReference type="eggNOG" id="COG2508">
    <property type="taxonomic scope" value="Bacteria"/>
</dbReference>
<dbReference type="InterPro" id="IPR025736">
    <property type="entry name" value="PucR_C-HTH_dom"/>
</dbReference>
<dbReference type="AlphaFoldDB" id="E6SGE2"/>
<dbReference type="STRING" id="644966.Tmar_1481"/>